<protein>
    <submittedName>
        <fullName evidence="1">Uncharacterized protein</fullName>
    </submittedName>
</protein>
<gene>
    <name evidence="1" type="ORF">WDJ50_15030</name>
</gene>
<dbReference type="AlphaFoldDB" id="A0AAU6Q7I4"/>
<evidence type="ECO:0000313" key="1">
    <source>
        <dbReference type="EMBL" id="WYF46372.1"/>
    </source>
</evidence>
<organism evidence="1">
    <name type="scientific">Deinococcus sp. VB142</name>
    <dbReference type="NCBI Taxonomy" id="3112952"/>
    <lineage>
        <taxon>Bacteria</taxon>
        <taxon>Thermotogati</taxon>
        <taxon>Deinococcota</taxon>
        <taxon>Deinococci</taxon>
        <taxon>Deinococcales</taxon>
        <taxon>Deinococcaceae</taxon>
        <taxon>Deinococcus</taxon>
    </lineage>
</organism>
<name>A0AAU6Q7I4_9DEIO</name>
<dbReference type="EMBL" id="CP149783">
    <property type="protein sequence ID" value="WYF46372.1"/>
    <property type="molecule type" value="Genomic_DNA"/>
</dbReference>
<reference evidence="1" key="1">
    <citation type="submission" date="2024-03" db="EMBL/GenBank/DDBJ databases">
        <title>Deinococcus weizhi sp. nov., isolated from human skin.</title>
        <authorList>
            <person name="Wei Z."/>
            <person name="Tian F."/>
            <person name="Yang C."/>
            <person name="Xin L.T."/>
            <person name="Wen Z.J."/>
            <person name="Lan K.C."/>
            <person name="Yu L."/>
            <person name="Zhe W."/>
            <person name="Dan F.D."/>
            <person name="Jun W."/>
            <person name="Rui Z."/>
            <person name="Yong X.J."/>
            <person name="Ting Y."/>
            <person name="Wei X."/>
            <person name="Xu Z.G."/>
            <person name="Xin Z."/>
            <person name="Dong F.G."/>
            <person name="Ni X.M."/>
            <person name="Zheng M.G."/>
            <person name="Chun Y."/>
            <person name="Qian W.X."/>
        </authorList>
    </citation>
    <scope>NUCLEOTIDE SEQUENCE</scope>
    <source>
        <strain evidence="1">VB142</strain>
    </source>
</reference>
<proteinExistence type="predicted"/>
<sequence length="156" mass="17751">MPKAITLREIDERRFEKPRYHVLLHGQVVETLEWNLRGYTGTLPTADGLDFHVGEKPLSSYRSAAAVLNREWAGVEQWYEVQSTSNYRQGVKVCGKELQKALEYAGRVQAYEEGRGNLAGHWHAAVVEVTLRGQRRRERDVKVFCGSSSTYQARAA</sequence>
<dbReference type="RefSeq" id="WP_339097849.1">
    <property type="nucleotide sequence ID" value="NZ_CP149783.1"/>
</dbReference>
<accession>A0AAU6Q7I4</accession>